<dbReference type="InterPro" id="IPR027271">
    <property type="entry name" value="Acetolactate_synth/TF_NikR_C"/>
</dbReference>
<dbReference type="Proteomes" id="UP000503251">
    <property type="component" value="Chromosome"/>
</dbReference>
<keyword evidence="4" id="KW-1185">Reference proteome</keyword>
<reference evidence="2 3" key="1">
    <citation type="submission" date="2018-06" db="EMBL/GenBank/DDBJ databases">
        <title>Complete genome of Desulfovibrio marinus P48SEP.</title>
        <authorList>
            <person name="Crispim J.S."/>
            <person name="Vidigal P.M.P."/>
            <person name="Silva L.C.F."/>
            <person name="Araujo L.C."/>
            <person name="Laguardia C.N."/>
            <person name="Dias R.S."/>
            <person name="Sousa M.P."/>
            <person name="Paula S.O."/>
            <person name="Silva C."/>
        </authorList>
    </citation>
    <scope>NUCLEOTIDE SEQUENCE [LARGE SCALE GENOMIC DNA]</scope>
    <source>
        <strain evidence="2 3">P48SEP</strain>
    </source>
</reference>
<dbReference type="Proteomes" id="UP000434052">
    <property type="component" value="Unassembled WGS sequence"/>
</dbReference>
<dbReference type="NCBIfam" id="TIGR03959">
    <property type="entry name" value="hyd_TM1266"/>
    <property type="match status" value="1"/>
</dbReference>
<name>A0A6P1ZCB7_9BACT</name>
<evidence type="ECO:0000313" key="2">
    <source>
        <dbReference type="EMBL" id="TVM31837.1"/>
    </source>
</evidence>
<dbReference type="SUPFAM" id="SSF55021">
    <property type="entry name" value="ACT-like"/>
    <property type="match status" value="1"/>
</dbReference>
<reference evidence="1 4" key="2">
    <citation type="submission" date="2019-04" db="EMBL/GenBank/DDBJ databases">
        <title>Isolation and culture of sulfate reducing bacteria from the cold seep of the South China Sea.</title>
        <authorList>
            <person name="Sun C."/>
            <person name="Liu R."/>
        </authorList>
    </citation>
    <scope>NUCLEOTIDE SEQUENCE [LARGE SCALE GENOMIC DNA]</scope>
    <source>
        <strain evidence="1 4">CS1</strain>
    </source>
</reference>
<protein>
    <submittedName>
        <fullName evidence="2">CopG family transcriptional regulator</fullName>
    </submittedName>
</protein>
<dbReference type="Pfam" id="PF21699">
    <property type="entry name" value="TM1266-like"/>
    <property type="match status" value="1"/>
</dbReference>
<evidence type="ECO:0000313" key="4">
    <source>
        <dbReference type="Proteomes" id="UP000503251"/>
    </source>
</evidence>
<dbReference type="Gene3D" id="3.30.70.1150">
    <property type="entry name" value="ACT-like. Chain A, domain 2"/>
    <property type="match status" value="1"/>
</dbReference>
<dbReference type="RefSeq" id="WP_144306523.1">
    <property type="nucleotide sequence ID" value="NZ_CP039543.1"/>
</dbReference>
<dbReference type="InterPro" id="IPR023860">
    <property type="entry name" value="FeFe-hyd_TM1266"/>
</dbReference>
<sequence>MEKRIGIIGIIIKERQKTAHRVNELLSEHGDLIVGRMGLPFRDKGINVINLIIEASTDEVGALTGKLGMLEGVRVKSFVV</sequence>
<dbReference type="InterPro" id="IPR045865">
    <property type="entry name" value="ACT-like_dom_sf"/>
</dbReference>
<organism evidence="2 3">
    <name type="scientific">Oceanidesulfovibrio marinus</name>
    <dbReference type="NCBI Taxonomy" id="370038"/>
    <lineage>
        <taxon>Bacteria</taxon>
        <taxon>Pseudomonadati</taxon>
        <taxon>Thermodesulfobacteriota</taxon>
        <taxon>Desulfovibrionia</taxon>
        <taxon>Desulfovibrionales</taxon>
        <taxon>Desulfovibrionaceae</taxon>
        <taxon>Oceanidesulfovibrio</taxon>
    </lineage>
</organism>
<gene>
    <name evidence="2" type="ORF">DQK91_16635</name>
    <name evidence="1" type="ORF">E8L03_18915</name>
</gene>
<evidence type="ECO:0000313" key="1">
    <source>
        <dbReference type="EMBL" id="QJT10858.1"/>
    </source>
</evidence>
<dbReference type="EMBL" id="CP039543">
    <property type="protein sequence ID" value="QJT10858.1"/>
    <property type="molecule type" value="Genomic_DNA"/>
</dbReference>
<dbReference type="EMBL" id="QMIF01000013">
    <property type="protein sequence ID" value="TVM31837.1"/>
    <property type="molecule type" value="Genomic_DNA"/>
</dbReference>
<dbReference type="OrthoDB" id="9796135at2"/>
<dbReference type="AlphaFoldDB" id="A0A6P1ZCB7"/>
<accession>A0A6P1ZCB7</accession>
<evidence type="ECO:0000313" key="3">
    <source>
        <dbReference type="Proteomes" id="UP000434052"/>
    </source>
</evidence>
<proteinExistence type="predicted"/>